<gene>
    <name evidence="3" type="ORF">F4557_001358</name>
</gene>
<organism evidence="3 4">
    <name type="scientific">Actinomadura livida</name>
    <dbReference type="NCBI Taxonomy" id="79909"/>
    <lineage>
        <taxon>Bacteria</taxon>
        <taxon>Bacillati</taxon>
        <taxon>Actinomycetota</taxon>
        <taxon>Actinomycetes</taxon>
        <taxon>Streptosporangiales</taxon>
        <taxon>Thermomonosporaceae</taxon>
        <taxon>Actinomadura</taxon>
    </lineage>
</organism>
<comment type="caution">
    <text evidence="3">The sequence shown here is derived from an EMBL/GenBank/DDBJ whole genome shotgun (WGS) entry which is preliminary data.</text>
</comment>
<evidence type="ECO:0000313" key="3">
    <source>
        <dbReference type="EMBL" id="MBB4772940.1"/>
    </source>
</evidence>
<dbReference type="InterPro" id="IPR005545">
    <property type="entry name" value="YCII"/>
</dbReference>
<accession>A0A7W7MWL5</accession>
<evidence type="ECO:0000313" key="4">
    <source>
        <dbReference type="Proteomes" id="UP000549343"/>
    </source>
</evidence>
<evidence type="ECO:0000256" key="1">
    <source>
        <dbReference type="ARBA" id="ARBA00007689"/>
    </source>
</evidence>
<dbReference type="AlphaFoldDB" id="A0A7W7MWL5"/>
<dbReference type="RefSeq" id="WP_184880737.1">
    <property type="nucleotide sequence ID" value="NZ_BAAAHD010000026.1"/>
</dbReference>
<evidence type="ECO:0000259" key="2">
    <source>
        <dbReference type="Pfam" id="PF03795"/>
    </source>
</evidence>
<comment type="similarity">
    <text evidence="1">Belongs to the YciI family.</text>
</comment>
<dbReference type="Gene3D" id="3.30.70.1060">
    <property type="entry name" value="Dimeric alpha+beta barrel"/>
    <property type="match status" value="1"/>
</dbReference>
<dbReference type="Proteomes" id="UP000549343">
    <property type="component" value="Unassembled WGS sequence"/>
</dbReference>
<dbReference type="Pfam" id="PF03795">
    <property type="entry name" value="YCII"/>
    <property type="match status" value="1"/>
</dbReference>
<protein>
    <recommendedName>
        <fullName evidence="2">YCII-related domain-containing protein</fullName>
    </recommendedName>
</protein>
<name>A0A7W7MWL5_9ACTN</name>
<dbReference type="InterPro" id="IPR011008">
    <property type="entry name" value="Dimeric_a/b-barrel"/>
</dbReference>
<dbReference type="PANTHER" id="PTHR35174:SF3">
    <property type="entry name" value="BLL7171 PROTEIN"/>
    <property type="match status" value="1"/>
</dbReference>
<dbReference type="EMBL" id="JACHMV010000001">
    <property type="protein sequence ID" value="MBB4772940.1"/>
    <property type="molecule type" value="Genomic_DNA"/>
</dbReference>
<proteinExistence type="inferred from homology"/>
<reference evidence="3 4" key="1">
    <citation type="submission" date="2020-08" db="EMBL/GenBank/DDBJ databases">
        <title>Sequencing the genomes of 1000 actinobacteria strains.</title>
        <authorList>
            <person name="Klenk H.-P."/>
        </authorList>
    </citation>
    <scope>NUCLEOTIDE SEQUENCE [LARGE SCALE GENOMIC DNA]</scope>
    <source>
        <strain evidence="3 4">DSM 44772</strain>
    </source>
</reference>
<feature type="domain" description="YCII-related" evidence="2">
    <location>
        <begin position="15"/>
        <end position="100"/>
    </location>
</feature>
<dbReference type="SUPFAM" id="SSF54909">
    <property type="entry name" value="Dimeric alpha+beta barrel"/>
    <property type="match status" value="1"/>
</dbReference>
<sequence length="116" mass="12689">MMLYALNMIQPVGEKPPPEALEKVMAELGVIRRDLEAQEAWVFGRPLHGPEASTVVRCRGDEIVAMDGPWTEGKEFIGGLMIIQVRDLDAALQVAARYAKATGLPLEVRPFQGGSD</sequence>
<dbReference type="PANTHER" id="PTHR35174">
    <property type="entry name" value="BLL7171 PROTEIN-RELATED"/>
    <property type="match status" value="1"/>
</dbReference>